<dbReference type="InterPro" id="IPR029044">
    <property type="entry name" value="Nucleotide-diphossugar_trans"/>
</dbReference>
<dbReference type="Gene3D" id="3.90.550.10">
    <property type="entry name" value="Spore Coat Polysaccharide Biosynthesis Protein SpsA, Chain A"/>
    <property type="match status" value="1"/>
</dbReference>
<evidence type="ECO:0000256" key="1">
    <source>
        <dbReference type="SAM" id="Phobius"/>
    </source>
</evidence>
<keyword evidence="1" id="KW-0812">Transmembrane</keyword>
<dbReference type="SUPFAM" id="SSF53448">
    <property type="entry name" value="Nucleotide-diphospho-sugar transferases"/>
    <property type="match status" value="1"/>
</dbReference>
<dbReference type="NCBIfam" id="NF011307">
    <property type="entry name" value="PRK14716.1-5"/>
    <property type="match status" value="1"/>
</dbReference>
<gene>
    <name evidence="2" type="ORF">GGQ96_002257</name>
</gene>
<keyword evidence="1" id="KW-1133">Transmembrane helix</keyword>
<keyword evidence="1" id="KW-0472">Membrane</keyword>
<sequence>MMEAIGALDRVLHELTLFAALGLTIGGLDELLIDGIALWRWRASSSGAGTAPTAPAPTTPGRMAVFVPAWDESAVIGAMLTAALRRYDHPDYRIYVGAYANDPATIAAVRAVMARDDRVRLAINPGGGPTTKADCLNILWHRLCADDRAAGQTTRAVVLHDAEDVVDPHELRLFDALIADWTVVQLPVMPLIRRDAGVMAALVSATYADEFADAHGRMMPVRTGLGAAMPLAGTGCAIDPAMLARIAAARGGDPFDPVSLVEDYELGLRIADLGGRGCFVRRRDAGGRLIAVRAYFPHRIADSVRQKSRWLAGIAFAGWDRTGWGRTLALGENWMRMRDRRGPLALLVLLASYGALLGWAVRWALHWMFALAQAGIPAWLAGMLALNGVLLAWRLVVRAWMTGQVYGWRQALLSAPRLVLGNYIALLAGRAGAVRYVRMLRGAAPAWGKTRHDFPEPAAAEL</sequence>
<proteinExistence type="predicted"/>
<reference evidence="2 3" key="1">
    <citation type="submission" date="2020-08" db="EMBL/GenBank/DDBJ databases">
        <title>Genomic Encyclopedia of Type Strains, Phase IV (KMG-IV): sequencing the most valuable type-strain genomes for metagenomic binning, comparative biology and taxonomic classification.</title>
        <authorList>
            <person name="Goeker M."/>
        </authorList>
    </citation>
    <scope>NUCLEOTIDE SEQUENCE [LARGE SCALE GENOMIC DNA]</scope>
    <source>
        <strain evidence="2 3">DSM 15867</strain>
    </source>
</reference>
<accession>A0A7W7EYF1</accession>
<feature type="transmembrane region" description="Helical" evidence="1">
    <location>
        <begin position="344"/>
        <end position="364"/>
    </location>
</feature>
<evidence type="ECO:0000313" key="3">
    <source>
        <dbReference type="Proteomes" id="UP000574769"/>
    </source>
</evidence>
<evidence type="ECO:0000313" key="2">
    <source>
        <dbReference type="EMBL" id="MBB4618121.1"/>
    </source>
</evidence>
<protein>
    <submittedName>
        <fullName evidence="2">Adsorption protein B</fullName>
    </submittedName>
</protein>
<dbReference type="Pfam" id="PF13641">
    <property type="entry name" value="Glyco_tranf_2_3"/>
    <property type="match status" value="1"/>
</dbReference>
<comment type="caution">
    <text evidence="2">The sequence shown here is derived from an EMBL/GenBank/DDBJ whole genome shotgun (WGS) entry which is preliminary data.</text>
</comment>
<feature type="transmembrane region" description="Helical" evidence="1">
    <location>
        <begin position="376"/>
        <end position="397"/>
    </location>
</feature>
<name>A0A7W7EYF1_9SPHN</name>
<dbReference type="Proteomes" id="UP000574769">
    <property type="component" value="Unassembled WGS sequence"/>
</dbReference>
<organism evidence="2 3">
    <name type="scientific">Sphingomonas abaci</name>
    <dbReference type="NCBI Taxonomy" id="237611"/>
    <lineage>
        <taxon>Bacteria</taxon>
        <taxon>Pseudomonadati</taxon>
        <taxon>Pseudomonadota</taxon>
        <taxon>Alphaproteobacteria</taxon>
        <taxon>Sphingomonadales</taxon>
        <taxon>Sphingomonadaceae</taxon>
        <taxon>Sphingomonas</taxon>
    </lineage>
</organism>
<dbReference type="RefSeq" id="WP_184114592.1">
    <property type="nucleotide sequence ID" value="NZ_JACHNY010000004.1"/>
</dbReference>
<keyword evidence="3" id="KW-1185">Reference proteome</keyword>
<dbReference type="AlphaFoldDB" id="A0A7W7EYF1"/>
<dbReference type="EMBL" id="JACHNY010000004">
    <property type="protein sequence ID" value="MBB4618121.1"/>
    <property type="molecule type" value="Genomic_DNA"/>
</dbReference>